<sequence length="109" mass="12220">MDAVTLNEKKREKRKLNWTKIETEVIAAAYIEQHALINGNFSSIYEPLEPQVVGGTNQPTNRPTNRQGKNNMSPTTISPPELSSEAKIRTTLTDGRTDGRTDRRTRGIP</sequence>
<evidence type="ECO:0000313" key="2">
    <source>
        <dbReference type="EMBL" id="KAH3804494.1"/>
    </source>
</evidence>
<dbReference type="Proteomes" id="UP000828390">
    <property type="component" value="Unassembled WGS sequence"/>
</dbReference>
<proteinExistence type="predicted"/>
<protein>
    <submittedName>
        <fullName evidence="2">Uncharacterized protein</fullName>
    </submittedName>
</protein>
<comment type="caution">
    <text evidence="2">The sequence shown here is derived from an EMBL/GenBank/DDBJ whole genome shotgun (WGS) entry which is preliminary data.</text>
</comment>
<evidence type="ECO:0000313" key="3">
    <source>
        <dbReference type="Proteomes" id="UP000828390"/>
    </source>
</evidence>
<reference evidence="2" key="2">
    <citation type="submission" date="2020-11" db="EMBL/GenBank/DDBJ databases">
        <authorList>
            <person name="McCartney M.A."/>
            <person name="Auch B."/>
            <person name="Kono T."/>
            <person name="Mallez S."/>
            <person name="Becker A."/>
            <person name="Gohl D.M."/>
            <person name="Silverstein K.A.T."/>
            <person name="Koren S."/>
            <person name="Bechman K.B."/>
            <person name="Herman A."/>
            <person name="Abrahante J.E."/>
            <person name="Garbe J."/>
        </authorList>
    </citation>
    <scope>NUCLEOTIDE SEQUENCE</scope>
    <source>
        <strain evidence="2">Duluth1</strain>
        <tissue evidence="2">Whole animal</tissue>
    </source>
</reference>
<feature type="region of interest" description="Disordered" evidence="1">
    <location>
        <begin position="50"/>
        <end position="109"/>
    </location>
</feature>
<gene>
    <name evidence="2" type="ORF">DPMN_132781</name>
</gene>
<reference evidence="2" key="1">
    <citation type="journal article" date="2019" name="bioRxiv">
        <title>The Genome of the Zebra Mussel, Dreissena polymorpha: A Resource for Invasive Species Research.</title>
        <authorList>
            <person name="McCartney M.A."/>
            <person name="Auch B."/>
            <person name="Kono T."/>
            <person name="Mallez S."/>
            <person name="Zhang Y."/>
            <person name="Obille A."/>
            <person name="Becker A."/>
            <person name="Abrahante J.E."/>
            <person name="Garbe J."/>
            <person name="Badalamenti J.P."/>
            <person name="Herman A."/>
            <person name="Mangelson H."/>
            <person name="Liachko I."/>
            <person name="Sullivan S."/>
            <person name="Sone E.D."/>
            <person name="Koren S."/>
            <person name="Silverstein K.A.T."/>
            <person name="Beckman K.B."/>
            <person name="Gohl D.M."/>
        </authorList>
    </citation>
    <scope>NUCLEOTIDE SEQUENCE</scope>
    <source>
        <strain evidence="2">Duluth1</strain>
        <tissue evidence="2">Whole animal</tissue>
    </source>
</reference>
<feature type="compositionally biased region" description="Polar residues" evidence="1">
    <location>
        <begin position="54"/>
        <end position="78"/>
    </location>
</feature>
<evidence type="ECO:0000256" key="1">
    <source>
        <dbReference type="SAM" id="MobiDB-lite"/>
    </source>
</evidence>
<dbReference type="EMBL" id="JAIWYP010000006">
    <property type="protein sequence ID" value="KAH3804494.1"/>
    <property type="molecule type" value="Genomic_DNA"/>
</dbReference>
<accession>A0A9D4FVR6</accession>
<feature type="compositionally biased region" description="Basic and acidic residues" evidence="1">
    <location>
        <begin position="95"/>
        <end position="109"/>
    </location>
</feature>
<name>A0A9D4FVR6_DREPO</name>
<keyword evidence="3" id="KW-1185">Reference proteome</keyword>
<organism evidence="2 3">
    <name type="scientific">Dreissena polymorpha</name>
    <name type="common">Zebra mussel</name>
    <name type="synonym">Mytilus polymorpha</name>
    <dbReference type="NCBI Taxonomy" id="45954"/>
    <lineage>
        <taxon>Eukaryota</taxon>
        <taxon>Metazoa</taxon>
        <taxon>Spiralia</taxon>
        <taxon>Lophotrochozoa</taxon>
        <taxon>Mollusca</taxon>
        <taxon>Bivalvia</taxon>
        <taxon>Autobranchia</taxon>
        <taxon>Heteroconchia</taxon>
        <taxon>Euheterodonta</taxon>
        <taxon>Imparidentia</taxon>
        <taxon>Neoheterodontei</taxon>
        <taxon>Myida</taxon>
        <taxon>Dreissenoidea</taxon>
        <taxon>Dreissenidae</taxon>
        <taxon>Dreissena</taxon>
    </lineage>
</organism>
<dbReference type="AlphaFoldDB" id="A0A9D4FVR6"/>